<dbReference type="AlphaFoldDB" id="A0A8J2S7T9"/>
<feature type="coiled-coil region" evidence="1">
    <location>
        <begin position="30"/>
        <end position="64"/>
    </location>
</feature>
<feature type="compositionally biased region" description="Gly residues" evidence="2">
    <location>
        <begin position="292"/>
        <end position="302"/>
    </location>
</feature>
<gene>
    <name evidence="4" type="ORF">PECAL_1P20780</name>
</gene>
<feature type="region of interest" description="Disordered" evidence="2">
    <location>
        <begin position="283"/>
        <end position="302"/>
    </location>
</feature>
<protein>
    <submittedName>
        <fullName evidence="4">Uncharacterized protein</fullName>
    </submittedName>
</protein>
<reference evidence="4" key="1">
    <citation type="submission" date="2021-11" db="EMBL/GenBank/DDBJ databases">
        <authorList>
            <consortium name="Genoscope - CEA"/>
            <person name="William W."/>
        </authorList>
    </citation>
    <scope>NUCLEOTIDE SEQUENCE</scope>
</reference>
<organism evidence="4 5">
    <name type="scientific">Pelagomonas calceolata</name>
    <dbReference type="NCBI Taxonomy" id="35677"/>
    <lineage>
        <taxon>Eukaryota</taxon>
        <taxon>Sar</taxon>
        <taxon>Stramenopiles</taxon>
        <taxon>Ochrophyta</taxon>
        <taxon>Pelagophyceae</taxon>
        <taxon>Pelagomonadales</taxon>
        <taxon>Pelagomonadaceae</taxon>
        <taxon>Pelagomonas</taxon>
    </lineage>
</organism>
<evidence type="ECO:0000256" key="1">
    <source>
        <dbReference type="SAM" id="Coils"/>
    </source>
</evidence>
<keyword evidence="3" id="KW-0732">Signal</keyword>
<sequence>MRTALALLSLASAARALSAYHSQRTHSKEAASYRAQASQLRKEAAILETELIKERKALEALRELENPKPADTTPPQPVLVAKAGAVEVRWALDDAGALKAKVAAGGATLDLEGSWRASDRTVLLAASGVLGVRVACEAPMMAAEGVRAARERRRTCERALARAEQAAPEAAAALYALDGVDAPSGGWVRRRLAAARRRRRARRVARLAARTIAGARADAQRWDAAVRPFDGPAITVTLDGVDRVVGASGAIECVGLRAAVYGRKRDRRPLFARCSLSRDVPRRRVARARSGGRAGGGAKLST</sequence>
<proteinExistence type="predicted"/>
<accession>A0A8J2S7T9</accession>
<keyword evidence="5" id="KW-1185">Reference proteome</keyword>
<dbReference type="EMBL" id="CAKKNE010000001">
    <property type="protein sequence ID" value="CAH0365630.1"/>
    <property type="molecule type" value="Genomic_DNA"/>
</dbReference>
<keyword evidence="1" id="KW-0175">Coiled coil</keyword>
<evidence type="ECO:0000313" key="5">
    <source>
        <dbReference type="Proteomes" id="UP000789595"/>
    </source>
</evidence>
<evidence type="ECO:0000313" key="4">
    <source>
        <dbReference type="EMBL" id="CAH0365630.1"/>
    </source>
</evidence>
<comment type="caution">
    <text evidence="4">The sequence shown here is derived from an EMBL/GenBank/DDBJ whole genome shotgun (WGS) entry which is preliminary data.</text>
</comment>
<name>A0A8J2S7T9_9STRA</name>
<feature type="chain" id="PRO_5035268228" evidence="3">
    <location>
        <begin position="17"/>
        <end position="302"/>
    </location>
</feature>
<dbReference type="Proteomes" id="UP000789595">
    <property type="component" value="Unassembled WGS sequence"/>
</dbReference>
<evidence type="ECO:0000256" key="3">
    <source>
        <dbReference type="SAM" id="SignalP"/>
    </source>
</evidence>
<evidence type="ECO:0000256" key="2">
    <source>
        <dbReference type="SAM" id="MobiDB-lite"/>
    </source>
</evidence>
<feature type="signal peptide" evidence="3">
    <location>
        <begin position="1"/>
        <end position="16"/>
    </location>
</feature>